<keyword evidence="6" id="KW-0472">Membrane</keyword>
<feature type="binding site" evidence="5">
    <location>
        <position position="49"/>
    </location>
    <ligand>
        <name>ATP</name>
        <dbReference type="ChEBI" id="CHEBI:30616"/>
    </ligand>
</feature>
<name>A0ABZ1W2G6_9ACTN</name>
<evidence type="ECO:0000313" key="8">
    <source>
        <dbReference type="EMBL" id="WUS55022.1"/>
    </source>
</evidence>
<sequence length="733" mass="75458">MAADRNAEGMRAQQAVFVGPHQLLRLLGAGGMGEVYLARSPGLRLLAVKVIRAEYAEDPQFQRRFQQEVEAARRVTGFHTPPVVDAEPRGRRPWMATSYLPAPDLAEVVLRFGTFGEAGARALGAALAEALAAIHTAGVVHRDLKPGNVLIARDGPRVIDFGISRAFDAAHLTRTGMVCGTPGYVAPERIVADSATTGAADVFSLGCLLVYVLTGRTPFGSGESAQVNRRVVYEEPDLSGVPATLLALVASCLAKDPARRPTAKAVLGALAPADPAALLSPWLLADLDTRERQAESDLGAPQADPPSLPVRTWQSLSRRGLFGLGAGLGAGVAGAVGVPLLITGRARSAGRVATVGKAVDAWGAAAAGSGTPPAAPAPLWSTPISGLTIGHQLSVLGTTPVWWSQGQAAVGFDQATGRQAWSRQDVQFFQVQNDLIYGTSPGFANLVWLNAGGESHQGPLTVPAEQRVQAAMSLRVFGADSRTVVLARQTSLTGGGLLAGTELSSGAVLWQQEITQSMAVTVAHNMESTQGGSGSSMGLVADGRCYYEDSGVIHAVDLRTGASHWQVTGLTSGGTGTPSRLLRTGELLLVVRGTAVAALDPATGQQRWAAPAVPQAVFGCALGAGRLLLSGAQGTAYCLDVTTGKGLWHTTVRATAGVGTGGDFRTPSAGDGFFGVPLLDGTSGAAVLDAADGTIRWVAKAASDEGPWTTAAKGGTLFCGSATTLRAFRAGGA</sequence>
<keyword evidence="1" id="KW-0808">Transferase</keyword>
<keyword evidence="2 5" id="KW-0547">Nucleotide-binding</keyword>
<dbReference type="InterPro" id="IPR008271">
    <property type="entry name" value="Ser/Thr_kinase_AS"/>
</dbReference>
<dbReference type="Gene3D" id="1.10.510.10">
    <property type="entry name" value="Transferase(Phosphotransferase) domain 1"/>
    <property type="match status" value="1"/>
</dbReference>
<feature type="domain" description="Protein kinase" evidence="7">
    <location>
        <begin position="21"/>
        <end position="283"/>
    </location>
</feature>
<accession>A0ABZ1W2G6</accession>
<dbReference type="PANTHER" id="PTHR43289:SF34">
    <property type="entry name" value="SERINE_THREONINE-PROTEIN KINASE YBDM-RELATED"/>
    <property type="match status" value="1"/>
</dbReference>
<keyword evidence="3 8" id="KW-0418">Kinase</keyword>
<dbReference type="PANTHER" id="PTHR43289">
    <property type="entry name" value="MITOGEN-ACTIVATED PROTEIN KINASE KINASE KINASE 20-RELATED"/>
    <property type="match status" value="1"/>
</dbReference>
<evidence type="ECO:0000256" key="6">
    <source>
        <dbReference type="SAM" id="Phobius"/>
    </source>
</evidence>
<dbReference type="Gene3D" id="2.130.10.10">
    <property type="entry name" value="YVTN repeat-like/Quinoprotein amine dehydrogenase"/>
    <property type="match status" value="1"/>
</dbReference>
<evidence type="ECO:0000256" key="5">
    <source>
        <dbReference type="PROSITE-ProRule" id="PRU10141"/>
    </source>
</evidence>
<dbReference type="SUPFAM" id="SSF50998">
    <property type="entry name" value="Quinoprotein alcohol dehydrogenase-like"/>
    <property type="match status" value="1"/>
</dbReference>
<protein>
    <submittedName>
        <fullName evidence="8">Protein kinase</fullName>
    </submittedName>
</protein>
<dbReference type="RefSeq" id="WP_329500420.1">
    <property type="nucleotide sequence ID" value="NZ_CP108460.1"/>
</dbReference>
<evidence type="ECO:0000256" key="4">
    <source>
        <dbReference type="ARBA" id="ARBA00022840"/>
    </source>
</evidence>
<dbReference type="GO" id="GO:0016301">
    <property type="term" value="F:kinase activity"/>
    <property type="evidence" value="ECO:0007669"/>
    <property type="project" value="UniProtKB-KW"/>
</dbReference>
<proteinExistence type="predicted"/>
<dbReference type="PROSITE" id="PS00107">
    <property type="entry name" value="PROTEIN_KINASE_ATP"/>
    <property type="match status" value="1"/>
</dbReference>
<dbReference type="Proteomes" id="UP001432014">
    <property type="component" value="Chromosome"/>
</dbReference>
<dbReference type="SMART" id="SM00220">
    <property type="entry name" value="S_TKc"/>
    <property type="match status" value="1"/>
</dbReference>
<keyword evidence="6" id="KW-0812">Transmembrane</keyword>
<dbReference type="Pfam" id="PF13360">
    <property type="entry name" value="PQQ_2"/>
    <property type="match status" value="1"/>
</dbReference>
<dbReference type="PROSITE" id="PS00108">
    <property type="entry name" value="PROTEIN_KINASE_ST"/>
    <property type="match status" value="1"/>
</dbReference>
<keyword evidence="6" id="KW-1133">Transmembrane helix</keyword>
<evidence type="ECO:0000259" key="7">
    <source>
        <dbReference type="PROSITE" id="PS50011"/>
    </source>
</evidence>
<dbReference type="SUPFAM" id="SSF56112">
    <property type="entry name" value="Protein kinase-like (PK-like)"/>
    <property type="match status" value="1"/>
</dbReference>
<keyword evidence="4 5" id="KW-0067">ATP-binding</keyword>
<evidence type="ECO:0000313" key="9">
    <source>
        <dbReference type="Proteomes" id="UP001432014"/>
    </source>
</evidence>
<dbReference type="InterPro" id="IPR011047">
    <property type="entry name" value="Quinoprotein_ADH-like_sf"/>
</dbReference>
<evidence type="ECO:0000256" key="3">
    <source>
        <dbReference type="ARBA" id="ARBA00022777"/>
    </source>
</evidence>
<reference evidence="8 9" key="1">
    <citation type="submission" date="2022-10" db="EMBL/GenBank/DDBJ databases">
        <title>The complete genomes of actinobacterial strains from the NBC collection.</title>
        <authorList>
            <person name="Joergensen T.S."/>
            <person name="Alvarez Arevalo M."/>
            <person name="Sterndorff E.B."/>
            <person name="Faurdal D."/>
            <person name="Vuksanovic O."/>
            <person name="Mourched A.-S."/>
            <person name="Charusanti P."/>
            <person name="Shaw S."/>
            <person name="Blin K."/>
            <person name="Weber T."/>
        </authorList>
    </citation>
    <scope>NUCLEOTIDE SEQUENCE [LARGE SCALE GENOMIC DNA]</scope>
    <source>
        <strain evidence="8 9">NBC_01247</strain>
    </source>
</reference>
<feature type="transmembrane region" description="Helical" evidence="6">
    <location>
        <begin position="321"/>
        <end position="342"/>
    </location>
</feature>
<gene>
    <name evidence="8" type="ORF">OG469_05535</name>
</gene>
<evidence type="ECO:0000256" key="1">
    <source>
        <dbReference type="ARBA" id="ARBA00022679"/>
    </source>
</evidence>
<dbReference type="Pfam" id="PF00069">
    <property type="entry name" value="Pkinase"/>
    <property type="match status" value="1"/>
</dbReference>
<dbReference type="InterPro" id="IPR011009">
    <property type="entry name" value="Kinase-like_dom_sf"/>
</dbReference>
<dbReference type="InterPro" id="IPR015943">
    <property type="entry name" value="WD40/YVTN_repeat-like_dom_sf"/>
</dbReference>
<dbReference type="PROSITE" id="PS50011">
    <property type="entry name" value="PROTEIN_KINASE_DOM"/>
    <property type="match status" value="1"/>
</dbReference>
<dbReference type="Gene3D" id="3.30.200.20">
    <property type="entry name" value="Phosphorylase Kinase, domain 1"/>
    <property type="match status" value="1"/>
</dbReference>
<organism evidence="8 9">
    <name type="scientific">Kitasatospora herbaricolor</name>
    <dbReference type="NCBI Taxonomy" id="68217"/>
    <lineage>
        <taxon>Bacteria</taxon>
        <taxon>Bacillati</taxon>
        <taxon>Actinomycetota</taxon>
        <taxon>Actinomycetes</taxon>
        <taxon>Kitasatosporales</taxon>
        <taxon>Streptomycetaceae</taxon>
        <taxon>Kitasatospora</taxon>
    </lineage>
</organism>
<dbReference type="EMBL" id="CP108482">
    <property type="protein sequence ID" value="WUS55022.1"/>
    <property type="molecule type" value="Genomic_DNA"/>
</dbReference>
<dbReference type="InterPro" id="IPR000719">
    <property type="entry name" value="Prot_kinase_dom"/>
</dbReference>
<dbReference type="InterPro" id="IPR002372">
    <property type="entry name" value="PQQ_rpt_dom"/>
</dbReference>
<dbReference type="InterPro" id="IPR017441">
    <property type="entry name" value="Protein_kinase_ATP_BS"/>
</dbReference>
<evidence type="ECO:0000256" key="2">
    <source>
        <dbReference type="ARBA" id="ARBA00022741"/>
    </source>
</evidence>
<keyword evidence="9" id="KW-1185">Reference proteome</keyword>
<dbReference type="CDD" id="cd14014">
    <property type="entry name" value="STKc_PknB_like"/>
    <property type="match status" value="1"/>
</dbReference>